<evidence type="ECO:0000259" key="2">
    <source>
        <dbReference type="Pfam" id="PF12770"/>
    </source>
</evidence>
<reference evidence="3" key="1">
    <citation type="submission" date="2023-03" db="EMBL/GenBank/DDBJ databases">
        <title>Massive genome expansion in bonnet fungi (Mycena s.s.) driven by repeated elements and novel gene families across ecological guilds.</title>
        <authorList>
            <consortium name="Lawrence Berkeley National Laboratory"/>
            <person name="Harder C.B."/>
            <person name="Miyauchi S."/>
            <person name="Viragh M."/>
            <person name="Kuo A."/>
            <person name="Thoen E."/>
            <person name="Andreopoulos B."/>
            <person name="Lu D."/>
            <person name="Skrede I."/>
            <person name="Drula E."/>
            <person name="Henrissat B."/>
            <person name="Morin E."/>
            <person name="Kohler A."/>
            <person name="Barry K."/>
            <person name="LaButti K."/>
            <person name="Morin E."/>
            <person name="Salamov A."/>
            <person name="Lipzen A."/>
            <person name="Mereny Z."/>
            <person name="Hegedus B."/>
            <person name="Baldrian P."/>
            <person name="Stursova M."/>
            <person name="Weitz H."/>
            <person name="Taylor A."/>
            <person name="Grigoriev I.V."/>
            <person name="Nagy L.G."/>
            <person name="Martin F."/>
            <person name="Kauserud H."/>
        </authorList>
    </citation>
    <scope>NUCLEOTIDE SEQUENCE</scope>
    <source>
        <strain evidence="3">CBHHK188m</strain>
    </source>
</reference>
<keyword evidence="4" id="KW-1185">Reference proteome</keyword>
<dbReference type="AlphaFoldDB" id="A0AAD7H8I3"/>
<organism evidence="3 4">
    <name type="scientific">Mycena maculata</name>
    <dbReference type="NCBI Taxonomy" id="230809"/>
    <lineage>
        <taxon>Eukaryota</taxon>
        <taxon>Fungi</taxon>
        <taxon>Dikarya</taxon>
        <taxon>Basidiomycota</taxon>
        <taxon>Agaricomycotina</taxon>
        <taxon>Agaricomycetes</taxon>
        <taxon>Agaricomycetidae</taxon>
        <taxon>Agaricales</taxon>
        <taxon>Marasmiineae</taxon>
        <taxon>Mycenaceae</taxon>
        <taxon>Mycena</taxon>
    </lineage>
</organism>
<comment type="caution">
    <text evidence="3">The sequence shown here is derived from an EMBL/GenBank/DDBJ whole genome shotgun (WGS) entry which is preliminary data.</text>
</comment>
<dbReference type="SUPFAM" id="SSF81901">
    <property type="entry name" value="HCP-like"/>
    <property type="match status" value="1"/>
</dbReference>
<sequence>MDRAQDTEDLTDLDSAIQKLEEVVVLMLLDHPNRAEWLQNLAMCLVDRYHRLADLKDLKAALQRQQELVDLTPMDYPDRGRQLQNLAVSFGNLYQRLGDPTDLEHGLQRSQESVDLTPADHPNKAVRLQNLATSLMDRYQRFGNLEDLEAALQQDQEVMDLTPADHPDRADRLQDLAVSFTERYQKLKELKDLETAVTHYQEAVDLTSADHMDRADRLHRLAMSFRERYRRSGDLKDLESAVQKDQEAVDLTPEDHPDRASRLLNLAASLGDRYQRLSDMQDLEAGLRISQQAVDMTPGDHPNKAMQLHSLGVSFKDRYQRLGDLKDLESALQNKQQAVDLTPEDYPDRGRRLQSLATSFRDRYQRLADLKDLQSALQNSQQAVDLTSADHPDRASWLGGLALSLTDRYHRFRNLEDLEAALQRGQEGLDLTTVDHPDRARWLQNLAALLGDRYRRLDGIQDLEAALERYQHAVDLTPKDHPGRASMLHGLAVSFGDRYQRLGDLTDLKAALQRHQESVDLAPTNHPDRPERLQNLAFSFAERFRRFKKPEDMKQVHKHYIDSFKTGAFSTPEDSWWAALRWASFSKEFQPTYCSAAYSAAFNLLPELLWMGHTIPVQQDAIQRLDIGKTTSAATRISLTLSDPISAVQFFEQGLATTFQQMLQLRPDLDILPVEQAETLKKLSSELYSGASQNPSRVACERQELLQAIRKQPGLKHFLCSRPYKVLCQASQGGPVVLLNSHDGGCDGIIILNPAADPVHVQLPNVTLDSLKLHQSALKELLRHCNLRTRWESASPRLFGHREGFRSRTIEEHFTDLLTWLWSNVVEPIYQVLASHDIHKGRLWWLPSGSFTGLPLHACPPTDEFIHSYTATLGSLLEAQAKRPVTTQCKVGVVGVTHTGLRRANYLKGVEQEVEKIRSIVQDPNLECLEGEQATPAAVQNQIQTCSWVHLACHGTQDLMEPTKSRLLLYDGALELEAILKMPLSNAELVFLAACQTAMGDAELVNESFHLGGGFIAAGFRGAIGTMWSMNDQDGPVVAETVYSHLFGDGRQPQASDAAEALQLAVNKLKAQNVPHERWIPFIHMGV</sequence>
<dbReference type="Pfam" id="PF12770">
    <property type="entry name" value="CHAT"/>
    <property type="match status" value="1"/>
</dbReference>
<proteinExistence type="predicted"/>
<dbReference type="InterPro" id="IPR012344">
    <property type="entry name" value="Matrix_HIV/RSV_N"/>
</dbReference>
<dbReference type="PANTHER" id="PTHR19959:SF119">
    <property type="entry name" value="FUNGAL LIPASE-LIKE DOMAIN-CONTAINING PROTEIN"/>
    <property type="match status" value="1"/>
</dbReference>
<feature type="region of interest" description="Disordered" evidence="1">
    <location>
        <begin position="236"/>
        <end position="256"/>
    </location>
</feature>
<dbReference type="EMBL" id="JARJLG010000355">
    <property type="protein sequence ID" value="KAJ7715088.1"/>
    <property type="molecule type" value="Genomic_DNA"/>
</dbReference>
<dbReference type="InterPro" id="IPR011990">
    <property type="entry name" value="TPR-like_helical_dom_sf"/>
</dbReference>
<gene>
    <name evidence="3" type="ORF">DFH07DRAFT_762857</name>
</gene>
<dbReference type="PANTHER" id="PTHR19959">
    <property type="entry name" value="KINESIN LIGHT CHAIN"/>
    <property type="match status" value="1"/>
</dbReference>
<evidence type="ECO:0000313" key="3">
    <source>
        <dbReference type="EMBL" id="KAJ7715088.1"/>
    </source>
</evidence>
<evidence type="ECO:0000256" key="1">
    <source>
        <dbReference type="SAM" id="MobiDB-lite"/>
    </source>
</evidence>
<dbReference type="InterPro" id="IPR024983">
    <property type="entry name" value="CHAT_dom"/>
</dbReference>
<dbReference type="Gene3D" id="1.20.120.660">
    <property type="entry name" value="IL-4 antagonist (De novo design) like domain"/>
    <property type="match status" value="1"/>
</dbReference>
<feature type="domain" description="CHAT" evidence="2">
    <location>
        <begin position="816"/>
        <end position="1086"/>
    </location>
</feature>
<name>A0AAD7H8I3_9AGAR</name>
<dbReference type="Proteomes" id="UP001215280">
    <property type="component" value="Unassembled WGS sequence"/>
</dbReference>
<accession>A0AAD7H8I3</accession>
<dbReference type="Gene3D" id="1.10.150.90">
    <property type="entry name" value="Immunodeficiency lentiviruses, gag gene matrix protein p17"/>
    <property type="match status" value="1"/>
</dbReference>
<protein>
    <submittedName>
        <fullName evidence="3">CHAT domain-containing protein</fullName>
    </submittedName>
</protein>
<dbReference type="Gene3D" id="1.25.40.10">
    <property type="entry name" value="Tetratricopeptide repeat domain"/>
    <property type="match status" value="2"/>
</dbReference>
<evidence type="ECO:0000313" key="4">
    <source>
        <dbReference type="Proteomes" id="UP001215280"/>
    </source>
</evidence>